<keyword evidence="10" id="KW-0552">Olfaction</keyword>
<dbReference type="SMART" id="SM01381">
    <property type="entry name" value="7TM_GPCR_Srsx"/>
    <property type="match status" value="1"/>
</dbReference>
<evidence type="ECO:0000256" key="8">
    <source>
        <dbReference type="ARBA" id="ARBA00023224"/>
    </source>
</evidence>
<feature type="transmembrane region" description="Helical" evidence="10">
    <location>
        <begin position="114"/>
        <end position="142"/>
    </location>
</feature>
<dbReference type="CDD" id="cd15234">
    <property type="entry name" value="7tmA_OR7-like"/>
    <property type="match status" value="1"/>
</dbReference>
<evidence type="ECO:0000256" key="6">
    <source>
        <dbReference type="ARBA" id="ARBA00023136"/>
    </source>
</evidence>
<dbReference type="InterPro" id="IPR017452">
    <property type="entry name" value="GPCR_Rhodpsn_7TM"/>
</dbReference>
<dbReference type="Proteomes" id="UP000002494">
    <property type="component" value="Chromosome 8"/>
</dbReference>
<evidence type="ECO:0000313" key="12">
    <source>
        <dbReference type="Ensembl" id="ENSRNOP00000105116.1"/>
    </source>
</evidence>
<gene>
    <name evidence="12" type="primary">Or7e177</name>
</gene>
<dbReference type="PROSITE" id="PS00237">
    <property type="entry name" value="G_PROTEIN_RECEP_F1_1"/>
    <property type="match status" value="1"/>
</dbReference>
<organism evidence="12 13">
    <name type="scientific">Rattus norvegicus</name>
    <name type="common">Rat</name>
    <dbReference type="NCBI Taxonomy" id="10116"/>
    <lineage>
        <taxon>Eukaryota</taxon>
        <taxon>Metazoa</taxon>
        <taxon>Chordata</taxon>
        <taxon>Craniata</taxon>
        <taxon>Vertebrata</taxon>
        <taxon>Euteleostomi</taxon>
        <taxon>Mammalia</taxon>
        <taxon>Eutheria</taxon>
        <taxon>Euarchontoglires</taxon>
        <taxon>Glires</taxon>
        <taxon>Rodentia</taxon>
        <taxon>Myomorpha</taxon>
        <taxon>Muroidea</taxon>
        <taxon>Muridae</taxon>
        <taxon>Murinae</taxon>
        <taxon>Rattus</taxon>
    </lineage>
</organism>
<name>A0ABK0LHM0_RAT</name>
<keyword evidence="4 10" id="KW-1133">Transmembrane helix</keyword>
<comment type="subcellular location">
    <subcellularLocation>
        <location evidence="1 10">Cell membrane</location>
        <topology evidence="1 10">Multi-pass membrane protein</topology>
    </subcellularLocation>
</comment>
<dbReference type="Pfam" id="PF13853">
    <property type="entry name" value="7tm_4"/>
    <property type="match status" value="1"/>
</dbReference>
<keyword evidence="13" id="KW-1185">Reference proteome</keyword>
<evidence type="ECO:0000256" key="7">
    <source>
        <dbReference type="ARBA" id="ARBA00023170"/>
    </source>
</evidence>
<dbReference type="PANTHER" id="PTHR48001">
    <property type="entry name" value="OLFACTORY RECEPTOR"/>
    <property type="match status" value="1"/>
</dbReference>
<keyword evidence="8 9" id="KW-0807">Transducer</keyword>
<keyword evidence="7 9" id="KW-0675">Receptor</keyword>
<feature type="transmembrane region" description="Helical" evidence="10">
    <location>
        <begin position="82"/>
        <end position="102"/>
    </location>
</feature>
<evidence type="ECO:0000259" key="11">
    <source>
        <dbReference type="PROSITE" id="PS50262"/>
    </source>
</evidence>
<proteinExistence type="inferred from homology"/>
<reference evidence="12" key="2">
    <citation type="submission" date="2025-08" db="UniProtKB">
        <authorList>
            <consortium name="Ensembl"/>
        </authorList>
    </citation>
    <scope>IDENTIFICATION</scope>
    <source>
        <strain evidence="12">Brown Norway</strain>
    </source>
</reference>
<dbReference type="PROSITE" id="PS50262">
    <property type="entry name" value="G_PROTEIN_RECEP_F1_2"/>
    <property type="match status" value="1"/>
</dbReference>
<keyword evidence="2 10" id="KW-1003">Cell membrane</keyword>
<dbReference type="InterPro" id="IPR000725">
    <property type="entry name" value="Olfact_rcpt"/>
</dbReference>
<evidence type="ECO:0000256" key="1">
    <source>
        <dbReference type="ARBA" id="ARBA00004651"/>
    </source>
</evidence>
<keyword evidence="5 9" id="KW-0297">G-protein coupled receptor</keyword>
<feature type="transmembrane region" description="Helical" evidence="10">
    <location>
        <begin position="219"/>
        <end position="241"/>
    </location>
</feature>
<evidence type="ECO:0000256" key="3">
    <source>
        <dbReference type="ARBA" id="ARBA00022692"/>
    </source>
</evidence>
<evidence type="ECO:0000256" key="2">
    <source>
        <dbReference type="ARBA" id="ARBA00022475"/>
    </source>
</evidence>
<comment type="similarity">
    <text evidence="9">Belongs to the G-protein coupled receptor 1 family.</text>
</comment>
<evidence type="ECO:0000256" key="9">
    <source>
        <dbReference type="RuleBase" id="RU000688"/>
    </source>
</evidence>
<feature type="transmembrane region" description="Helical" evidence="10">
    <location>
        <begin position="262"/>
        <end position="282"/>
    </location>
</feature>
<evidence type="ECO:0000256" key="4">
    <source>
        <dbReference type="ARBA" id="ARBA00022989"/>
    </source>
</evidence>
<feature type="domain" description="G-protein coupled receptors family 1 profile" evidence="11">
    <location>
        <begin position="63"/>
        <end position="312"/>
    </location>
</feature>
<protein>
    <recommendedName>
        <fullName evidence="10">Olfactory receptor</fullName>
    </recommendedName>
</protein>
<evidence type="ECO:0000256" key="10">
    <source>
        <dbReference type="RuleBase" id="RU363047"/>
    </source>
</evidence>
<reference evidence="12" key="3">
    <citation type="submission" date="2025-09" db="UniProtKB">
        <authorList>
            <consortium name="Ensembl"/>
        </authorList>
    </citation>
    <scope>IDENTIFICATION</scope>
    <source>
        <strain evidence="12">Brown Norway</strain>
    </source>
</reference>
<keyword evidence="3 9" id="KW-0812">Transmembrane</keyword>
<evidence type="ECO:0000313" key="13">
    <source>
        <dbReference type="Proteomes" id="UP000002494"/>
    </source>
</evidence>
<dbReference type="InterPro" id="IPR000276">
    <property type="entry name" value="GPCR_Rhodpsn"/>
</dbReference>
<dbReference type="SUPFAM" id="SSF81321">
    <property type="entry name" value="Family A G protein-coupled receptor-like"/>
    <property type="match status" value="1"/>
</dbReference>
<dbReference type="GeneTree" id="ENSGT00940000153277"/>
<evidence type="ECO:0000256" key="5">
    <source>
        <dbReference type="ARBA" id="ARBA00023040"/>
    </source>
</evidence>
<sequence>KLEKFSVIMNFFCYFDPHCSNNIEPQNLTLVSEFHLMRVSDDPGLQPILFCLFMFVYLVTVLGNLIIILAVNSDSNLHTPMYFFLCNLSLADICFISTTVPKMIVNIQTHRKEIIYVGCLTQMSFLILFGCMDGLLLAVMAYDRFVAVCHPLHYSLIMNPRLCGSLVFLSLLVSLVDSQAHNLIALQIIYFKDVEISNFFCDPAQLLNLACFNTFINDIVMYFVGALSGLLPISGIFFSYYKIVFSILKISSSGGRYKAFSTCGSHLSVVCLFYGTAMGVYLGSAVSRSPRSTAVASLMYTVVTPMLNPFIYSLRNKDIKRAVKRFHRKIL</sequence>
<accession>A0ABK0LHM0</accession>
<feature type="transmembrane region" description="Helical" evidence="10">
    <location>
        <begin position="47"/>
        <end position="70"/>
    </location>
</feature>
<dbReference type="PRINTS" id="PR00245">
    <property type="entry name" value="OLFACTORYR"/>
</dbReference>
<keyword evidence="6 10" id="KW-0472">Membrane</keyword>
<keyword evidence="10" id="KW-0716">Sensory transduction</keyword>
<dbReference type="Gene3D" id="1.20.1070.10">
    <property type="entry name" value="Rhodopsin 7-helix transmembrane proteins"/>
    <property type="match status" value="1"/>
</dbReference>
<dbReference type="Ensembl" id="ENSRNOT00000161724.1">
    <property type="protein sequence ID" value="ENSRNOP00000105116.1"/>
    <property type="gene ID" value="ENSRNOG00000089018.1"/>
</dbReference>
<reference evidence="12" key="1">
    <citation type="submission" date="2024-01" db="EMBL/GenBank/DDBJ databases">
        <title>GRCr8: a new rat reference genome assembly contstructed from accurate long reads and long range scaffolding.</title>
        <authorList>
            <person name="Doris P.A."/>
            <person name="Kalbfleisch T."/>
            <person name="Li K."/>
            <person name="Howe K."/>
            <person name="Wood J."/>
        </authorList>
    </citation>
    <scope>NUCLEOTIDE SEQUENCE [LARGE SCALE GENOMIC DNA]</scope>
    <source>
        <strain evidence="12">Brown Norway</strain>
    </source>
</reference>
<dbReference type="PRINTS" id="PR00237">
    <property type="entry name" value="GPCRRHODOPSN"/>
</dbReference>
<feature type="transmembrane region" description="Helical" evidence="10">
    <location>
        <begin position="294"/>
        <end position="314"/>
    </location>
</feature>